<evidence type="ECO:0000313" key="18">
    <source>
        <dbReference type="WBParaSite" id="mrna-Wban_08089"/>
    </source>
</evidence>
<comment type="cofactor">
    <cofactor evidence="1">
        <name>Mn(2+)</name>
        <dbReference type="ChEBI" id="CHEBI:29035"/>
    </cofactor>
</comment>
<proteinExistence type="inferred from homology"/>
<accession>A0AAF5RWR1</accession>
<keyword evidence="5" id="KW-0963">Cytoplasm</keyword>
<keyword evidence="11" id="KW-0460">Magnesium</keyword>
<organism evidence="17 18">
    <name type="scientific">Wuchereria bancrofti</name>
    <dbReference type="NCBI Taxonomy" id="6293"/>
    <lineage>
        <taxon>Eukaryota</taxon>
        <taxon>Metazoa</taxon>
        <taxon>Ecdysozoa</taxon>
        <taxon>Nematoda</taxon>
        <taxon>Chromadorea</taxon>
        <taxon>Rhabditida</taxon>
        <taxon>Spirurina</taxon>
        <taxon>Spiruromorpha</taxon>
        <taxon>Filarioidea</taxon>
        <taxon>Onchocercidae</taxon>
        <taxon>Wuchereria</taxon>
    </lineage>
</organism>
<dbReference type="WBParaSite" id="mrna-Wban_08089">
    <property type="protein sequence ID" value="mrna-Wban_08089"/>
    <property type="gene ID" value="Wban_08089"/>
</dbReference>
<evidence type="ECO:0000256" key="12">
    <source>
        <dbReference type="ARBA" id="ARBA00023211"/>
    </source>
</evidence>
<dbReference type="Proteomes" id="UP000093561">
    <property type="component" value="Unassembled WGS sequence"/>
</dbReference>
<reference evidence="17" key="1">
    <citation type="submission" date="2015-03" db="EMBL/GenBank/DDBJ databases">
        <title>Wuchereria bancrofti Genome Sequencing Papua New Guinea Strain.</title>
        <authorList>
            <person name="Small S.T."/>
            <person name="Serre D."/>
            <person name="Zimmerman P.A."/>
        </authorList>
    </citation>
    <scope>NUCLEOTIDE SEQUENCE [LARGE SCALE GENOMIC DNA]</scope>
    <source>
        <strain evidence="17">pt0022</strain>
    </source>
</reference>
<evidence type="ECO:0000256" key="5">
    <source>
        <dbReference type="ARBA" id="ARBA00022490"/>
    </source>
</evidence>
<dbReference type="SUPFAM" id="SSF81631">
    <property type="entry name" value="PAP/OAS1 substrate-binding domain"/>
    <property type="match status" value="1"/>
</dbReference>
<evidence type="ECO:0000256" key="10">
    <source>
        <dbReference type="ARBA" id="ARBA00022840"/>
    </source>
</evidence>
<evidence type="ECO:0000256" key="2">
    <source>
        <dbReference type="ARBA" id="ARBA00001946"/>
    </source>
</evidence>
<dbReference type="Pfam" id="PF22600">
    <property type="entry name" value="MTPAP-like_central"/>
    <property type="match status" value="1"/>
</dbReference>
<dbReference type="Gene3D" id="1.10.1410.10">
    <property type="match status" value="1"/>
</dbReference>
<feature type="region of interest" description="Disordered" evidence="14">
    <location>
        <begin position="473"/>
        <end position="499"/>
    </location>
</feature>
<evidence type="ECO:0000256" key="11">
    <source>
        <dbReference type="ARBA" id="ARBA00022842"/>
    </source>
</evidence>
<dbReference type="CDD" id="cd05402">
    <property type="entry name" value="NT_PAP_TUTase"/>
    <property type="match status" value="1"/>
</dbReference>
<dbReference type="FunFam" id="3.30.460.10:FF:000061">
    <property type="entry name" value="Poly(A) RNA polymerase gld-2"/>
    <property type="match status" value="1"/>
</dbReference>
<keyword evidence="6" id="KW-0507">mRNA processing</keyword>
<evidence type="ECO:0000256" key="9">
    <source>
        <dbReference type="ARBA" id="ARBA00022741"/>
    </source>
</evidence>
<dbReference type="Gene3D" id="3.30.460.10">
    <property type="entry name" value="Beta Polymerase, domain 2"/>
    <property type="match status" value="1"/>
</dbReference>
<feature type="domain" description="Poly(A) RNA polymerase mitochondrial-like central palm" evidence="16">
    <location>
        <begin position="713"/>
        <end position="851"/>
    </location>
</feature>
<comment type="cofactor">
    <cofactor evidence="2">
        <name>Mg(2+)</name>
        <dbReference type="ChEBI" id="CHEBI:18420"/>
    </cofactor>
</comment>
<dbReference type="GO" id="GO:1990817">
    <property type="term" value="F:poly(A) RNA polymerase activity"/>
    <property type="evidence" value="ECO:0007669"/>
    <property type="project" value="UniProtKB-EC"/>
</dbReference>
<keyword evidence="10" id="KW-0067">ATP-binding</keyword>
<evidence type="ECO:0000259" key="15">
    <source>
        <dbReference type="Pfam" id="PF03828"/>
    </source>
</evidence>
<evidence type="ECO:0000259" key="16">
    <source>
        <dbReference type="Pfam" id="PF22600"/>
    </source>
</evidence>
<feature type="domain" description="PAP-associated" evidence="15">
    <location>
        <begin position="942"/>
        <end position="1005"/>
    </location>
</feature>
<feature type="compositionally biased region" description="Low complexity" evidence="14">
    <location>
        <begin position="70"/>
        <end position="86"/>
    </location>
</feature>
<sequence>MPMSNIWPYCYYHYSVNPKKSFCQQAVTTQRWPVDATLFTVSQIPGTSIDVTQSRLDKQRDTSPFSNGISRSSSTSSSTYADSASSGIGSRDSYQQQEESRSFLSFVAVASSSDSNHYSPPQITCLSDSDYDFVNTGFYPHRQHFPFSKQIPKYSAQPTGLQSHASSNVLIAAYSACYPSALKSCNLRKAYLTRKEKSSSAANLSIITPATTCSSVYQSPNCFLIPLKEIETYIHCLESFSTQLVHSQTTSTQVHLVSEFEATRFTSDLSSLPTNTKNITSEVLSACDNIRTSGENVSSVSLETDSRTSNILGSATNENDHPILSTDKPKKLVQDHFLDEDSLLENLPKFEYSSASGLPCELTRNINWLQSKSPNAKPDFDICGSDGYVSRQRKHVLQARNIHRSSGISTRIANEGRSGSKSGGLPPMPPYHQLNDNNWRRQNGPLFKNYPTRPFSTSDGFIRNKERNSYDKFCTGNMDRNRDRSQCNSSDRSFTPRMNNVYRSTNRSSFISHDKNSLTYHDVNTENSFSLVTAEDRRGRGIAASDCPLHRNVKRNGSNKSRNSPPVYLALKSHREFVDIDSNEVETIGIASKEERLERNHSPKRSIEKMQRAAQDIEQLTGLFYERVAVCGEGEISYQSDSSPATAGSCDRVFVDDKKIAERSISLAGSITEELPQDKAQTADVELDFSTQRPPESNIVDNDGFELSKLDVLSEEIWYYHKAITQTESVLNRKLHLRDVLYYAISPVFPMCGLYVVGSSLNGFGTNSSDMDLCLMITNKDLDQRTDAVVVLNMIQSALAETKWVSHMQLILAKVPILRIRFYEPFTDITVDLNANNSVAIRNTHLLCYYSSFDWRVRPLVSVVKEWAKRRDINDANRSSFTSYSLVLMVIHYLQCGLKQPILPSLQVVYPKRFSANADVRSLNVSSHLEPPAGWVTNETITLGELLIGFLEYYAFKFDYLKDAISVRLGSKTERTVVARQPSPYNSNIAQWNCICIEEPFTLSNTAHSVHNQMVFDAIRQAFVDGCCELDGNRDLRAFLDVGPINVSIGSSVGSSAQLSILAQSEAGSPTTAGSGDVTLTSKHLLTVSPQSNKAGYHLIGRDESLPLDAESEMELETAVTIPLDERIYVEQDMSQKNALEICENEITNIASNEGTSKNSNDFIENVLPSGAGFDITSSVFVDGQVTSANSEQISKAVLSECQPKQLQVESHNEKLHVDSTLSFEALTKQKSAVEQQQFAGKVIVQRRRKTNRRMHGSMGCAGRNRLNKSSLGQPVVRMSYRSGTASS</sequence>
<dbReference type="GO" id="GO:0005737">
    <property type="term" value="C:cytoplasm"/>
    <property type="evidence" value="ECO:0007669"/>
    <property type="project" value="UniProtKB-SubCell"/>
</dbReference>
<feature type="compositionally biased region" description="Polar residues" evidence="14">
    <location>
        <begin position="486"/>
        <end position="499"/>
    </location>
</feature>
<evidence type="ECO:0000256" key="6">
    <source>
        <dbReference type="ARBA" id="ARBA00022664"/>
    </source>
</evidence>
<evidence type="ECO:0000256" key="14">
    <source>
        <dbReference type="SAM" id="MobiDB-lite"/>
    </source>
</evidence>
<evidence type="ECO:0000256" key="1">
    <source>
        <dbReference type="ARBA" id="ARBA00001936"/>
    </source>
</evidence>
<evidence type="ECO:0000256" key="3">
    <source>
        <dbReference type="ARBA" id="ARBA00004496"/>
    </source>
</evidence>
<evidence type="ECO:0000256" key="13">
    <source>
        <dbReference type="ARBA" id="ARBA00038491"/>
    </source>
</evidence>
<dbReference type="EC" id="2.7.7.19" evidence="4"/>
<evidence type="ECO:0000313" key="17">
    <source>
        <dbReference type="Proteomes" id="UP000093561"/>
    </source>
</evidence>
<dbReference type="PANTHER" id="PTHR12271:SF40">
    <property type="entry name" value="POLY(A) RNA POLYMERASE GLD2"/>
    <property type="match status" value="1"/>
</dbReference>
<dbReference type="InterPro" id="IPR002058">
    <property type="entry name" value="PAP_assoc"/>
</dbReference>
<reference evidence="18" key="3">
    <citation type="submission" date="2024-02" db="UniProtKB">
        <authorList>
            <consortium name="WormBaseParasite"/>
        </authorList>
    </citation>
    <scope>IDENTIFICATION</scope>
    <source>
        <strain evidence="18">pt0022</strain>
    </source>
</reference>
<evidence type="ECO:0000256" key="8">
    <source>
        <dbReference type="ARBA" id="ARBA00022723"/>
    </source>
</evidence>
<dbReference type="SUPFAM" id="SSF81301">
    <property type="entry name" value="Nucleotidyltransferase"/>
    <property type="match status" value="1"/>
</dbReference>
<dbReference type="GO" id="GO:0046872">
    <property type="term" value="F:metal ion binding"/>
    <property type="evidence" value="ECO:0007669"/>
    <property type="project" value="UniProtKB-KW"/>
</dbReference>
<keyword evidence="8" id="KW-0479">Metal-binding</keyword>
<comment type="similarity">
    <text evidence="13">Belongs to the DNA polymerase type-B-like family. GLD2 subfamily.</text>
</comment>
<dbReference type="InterPro" id="IPR043519">
    <property type="entry name" value="NT_sf"/>
</dbReference>
<evidence type="ECO:0000256" key="7">
    <source>
        <dbReference type="ARBA" id="ARBA00022679"/>
    </source>
</evidence>
<keyword evidence="7" id="KW-0808">Transferase</keyword>
<keyword evidence="9" id="KW-0547">Nucleotide-binding</keyword>
<dbReference type="PANTHER" id="PTHR12271">
    <property type="entry name" value="POLY A POLYMERASE CID PAP -RELATED"/>
    <property type="match status" value="1"/>
</dbReference>
<dbReference type="GO" id="GO:0006397">
    <property type="term" value="P:mRNA processing"/>
    <property type="evidence" value="ECO:0007669"/>
    <property type="project" value="UniProtKB-KW"/>
</dbReference>
<keyword evidence="12" id="KW-0464">Manganese</keyword>
<name>A0AAF5RWR1_WUCBA</name>
<dbReference type="GO" id="GO:0031123">
    <property type="term" value="P:RNA 3'-end processing"/>
    <property type="evidence" value="ECO:0007669"/>
    <property type="project" value="TreeGrafter"/>
</dbReference>
<comment type="subcellular location">
    <subcellularLocation>
        <location evidence="3">Cytoplasm</location>
    </subcellularLocation>
</comment>
<dbReference type="GO" id="GO:0005524">
    <property type="term" value="F:ATP binding"/>
    <property type="evidence" value="ECO:0007669"/>
    <property type="project" value="UniProtKB-KW"/>
</dbReference>
<feature type="region of interest" description="Disordered" evidence="14">
    <location>
        <begin position="52"/>
        <end position="92"/>
    </location>
</feature>
<protein>
    <recommendedName>
        <fullName evidence="4">polynucleotide adenylyltransferase</fullName>
        <ecNumber evidence="4">2.7.7.19</ecNumber>
    </recommendedName>
</protein>
<dbReference type="Pfam" id="PF03828">
    <property type="entry name" value="PAP_assoc"/>
    <property type="match status" value="1"/>
</dbReference>
<reference evidence="17" key="2">
    <citation type="journal article" date="2016" name="Mol. Ecol.">
        <title>Population genomics of the filarial nematode parasite Wuchereria bancrofti from mosquitoes.</title>
        <authorList>
            <person name="Small S.T."/>
            <person name="Reimer L.J."/>
            <person name="Tisch D.J."/>
            <person name="King C.L."/>
            <person name="Christensen B.M."/>
            <person name="Siba P.M."/>
            <person name="Kazura J.W."/>
            <person name="Serre D."/>
            <person name="Zimmerman P.A."/>
        </authorList>
    </citation>
    <scope>NUCLEOTIDE SEQUENCE</scope>
    <source>
        <strain evidence="17">pt0022</strain>
    </source>
</reference>
<dbReference type="InterPro" id="IPR054708">
    <property type="entry name" value="MTPAP-like_central"/>
</dbReference>
<evidence type="ECO:0000256" key="4">
    <source>
        <dbReference type="ARBA" id="ARBA00012388"/>
    </source>
</evidence>